<proteinExistence type="predicted"/>
<keyword evidence="1" id="KW-0732">Signal</keyword>
<protein>
    <submittedName>
        <fullName evidence="2">Uncharacterized protein</fullName>
    </submittedName>
</protein>
<organism evidence="2 3">
    <name type="scientific">Ophiocordyceps australis</name>
    <dbReference type="NCBI Taxonomy" id="1399860"/>
    <lineage>
        <taxon>Eukaryota</taxon>
        <taxon>Fungi</taxon>
        <taxon>Dikarya</taxon>
        <taxon>Ascomycota</taxon>
        <taxon>Pezizomycotina</taxon>
        <taxon>Sordariomycetes</taxon>
        <taxon>Hypocreomycetidae</taxon>
        <taxon>Hypocreales</taxon>
        <taxon>Ophiocordycipitaceae</taxon>
        <taxon>Ophiocordyceps</taxon>
    </lineage>
</organism>
<name>A0A2C5Y9C8_9HYPO</name>
<feature type="signal peptide" evidence="1">
    <location>
        <begin position="1"/>
        <end position="19"/>
    </location>
</feature>
<feature type="chain" id="PRO_5012157461" evidence="1">
    <location>
        <begin position="20"/>
        <end position="122"/>
    </location>
</feature>
<evidence type="ECO:0000256" key="1">
    <source>
        <dbReference type="SAM" id="SignalP"/>
    </source>
</evidence>
<reference evidence="2 3" key="1">
    <citation type="submission" date="2017-06" db="EMBL/GenBank/DDBJ databases">
        <title>Ant-infecting Ophiocordyceps genomes reveal a high diversity of potential behavioral manipulation genes and a possible major role for enterotoxins.</title>
        <authorList>
            <person name="De Bekker C."/>
            <person name="Evans H.C."/>
            <person name="Brachmann A."/>
            <person name="Hughes D.P."/>
        </authorList>
    </citation>
    <scope>NUCLEOTIDE SEQUENCE [LARGE SCALE GENOMIC DNA]</scope>
    <source>
        <strain evidence="2 3">Map64</strain>
    </source>
</reference>
<dbReference type="Proteomes" id="UP000226192">
    <property type="component" value="Unassembled WGS sequence"/>
</dbReference>
<gene>
    <name evidence="2" type="ORF">CDD81_5409</name>
</gene>
<sequence length="122" mass="13771">MKGLVILSAIAACLPTTLATVSGRDLISHLRQHTSGLCRNDGANSAERAAEKECLCKNLIEHINNNVKVNYFTLAQSYALEQSPGDEWGWAAFFVKFNKVYCEQHHDKSYATWEKQLQQQKQ</sequence>
<dbReference type="OrthoDB" id="10594132at2759"/>
<accession>A0A2C5Y9C8</accession>
<comment type="caution">
    <text evidence="2">The sequence shown here is derived from an EMBL/GenBank/DDBJ whole genome shotgun (WGS) entry which is preliminary data.</text>
</comment>
<keyword evidence="3" id="KW-1185">Reference proteome</keyword>
<dbReference type="EMBL" id="NJET01000041">
    <property type="protein sequence ID" value="PHH63852.1"/>
    <property type="molecule type" value="Genomic_DNA"/>
</dbReference>
<dbReference type="AlphaFoldDB" id="A0A2C5Y9C8"/>
<evidence type="ECO:0000313" key="2">
    <source>
        <dbReference type="EMBL" id="PHH63852.1"/>
    </source>
</evidence>
<evidence type="ECO:0000313" key="3">
    <source>
        <dbReference type="Proteomes" id="UP000226192"/>
    </source>
</evidence>